<sequence>MVEGITTTLNGYTLHDKTQPPSQLKVAIIGAGLGGLTLAHSLKKSGIDFTIFERDHATDARPQGYRIKVHGDTTAALRAVLGKDLWQDFEQTCGETVLGETNINAITGVVTASRKGKAGFGDRDTYTVDRSMLRKVLLKGLESNNVLWRKEFTHYELQDDTTVVAHFQDGTTAKANLLIAADGTRSRVRRQYLPAHRVLDSEGVCIYGKTPITPALTERCPSHLFQWMTLVYDNAPAMESIIIGDNPITLFMEPMRFPHRGRRDDLPDDYVYWALLFRKRLLASTEEELEELLEQPGRELTLSMTSEWDPSIHGLLELQDTRDTAAIRILSVSPDIQEWFPDPRITVLGDAIHVMSPTGGVGACTAIKDAYVLGSLLAEKGLSTATIGEYESQMRQYAAISVQRSFAGGKKNFNMEPFTMCKQANF</sequence>
<evidence type="ECO:0000256" key="1">
    <source>
        <dbReference type="ARBA" id="ARBA00001974"/>
    </source>
</evidence>
<dbReference type="GO" id="GO:0004497">
    <property type="term" value="F:monooxygenase activity"/>
    <property type="evidence" value="ECO:0007669"/>
    <property type="project" value="UniProtKB-KW"/>
</dbReference>
<evidence type="ECO:0000256" key="2">
    <source>
        <dbReference type="ARBA" id="ARBA00022630"/>
    </source>
</evidence>
<evidence type="ECO:0000256" key="5">
    <source>
        <dbReference type="ARBA" id="ARBA00023033"/>
    </source>
</evidence>
<dbReference type="PANTHER" id="PTHR47178:SF5">
    <property type="entry name" value="FAD-BINDING DOMAIN-CONTAINING PROTEIN"/>
    <property type="match status" value="1"/>
</dbReference>
<keyword evidence="8" id="KW-1185">Reference proteome</keyword>
<dbReference type="InterPro" id="IPR036188">
    <property type="entry name" value="FAD/NAD-bd_sf"/>
</dbReference>
<name>A0A1F7ZW74_9EURO</name>
<feature type="domain" description="FAD-binding" evidence="6">
    <location>
        <begin position="24"/>
        <end position="191"/>
    </location>
</feature>
<dbReference type="Pfam" id="PF01494">
    <property type="entry name" value="FAD_binding_3"/>
    <property type="match status" value="2"/>
</dbReference>
<keyword evidence="2" id="KW-0285">Flavoprotein</keyword>
<keyword evidence="4" id="KW-0560">Oxidoreductase</keyword>
<dbReference type="STRING" id="109264.A0A1F7ZW74"/>
<dbReference type="InterPro" id="IPR002938">
    <property type="entry name" value="FAD-bd"/>
</dbReference>
<dbReference type="SUPFAM" id="SSF51905">
    <property type="entry name" value="FAD/NAD(P)-binding domain"/>
    <property type="match status" value="1"/>
</dbReference>
<keyword evidence="3" id="KW-0274">FAD</keyword>
<reference evidence="7 8" key="1">
    <citation type="journal article" date="2016" name="Genome Biol. Evol.">
        <title>Draft genome sequence of an aflatoxigenic Aspergillus species, A. bombycis.</title>
        <authorList>
            <person name="Moore G.G."/>
            <person name="Mack B.M."/>
            <person name="Beltz S.B."/>
            <person name="Gilbert M.K."/>
        </authorList>
    </citation>
    <scope>NUCLEOTIDE SEQUENCE [LARGE SCALE GENOMIC DNA]</scope>
    <source>
        <strain evidence="8">NRRL 26010</strain>
    </source>
</reference>
<dbReference type="PANTHER" id="PTHR47178">
    <property type="entry name" value="MONOOXYGENASE, FAD-BINDING"/>
    <property type="match status" value="1"/>
</dbReference>
<evidence type="ECO:0000256" key="4">
    <source>
        <dbReference type="ARBA" id="ARBA00023002"/>
    </source>
</evidence>
<keyword evidence="5" id="KW-0503">Monooxygenase</keyword>
<dbReference type="PRINTS" id="PR00420">
    <property type="entry name" value="RNGMNOXGNASE"/>
</dbReference>
<dbReference type="GeneID" id="34452121"/>
<dbReference type="RefSeq" id="XP_022387052.1">
    <property type="nucleotide sequence ID" value="XM_022535860.1"/>
</dbReference>
<accession>A0A1F7ZW74</accession>
<gene>
    <name evidence="7" type="ORF">ABOM_008731</name>
</gene>
<organism evidence="7 8">
    <name type="scientific">Aspergillus bombycis</name>
    <dbReference type="NCBI Taxonomy" id="109264"/>
    <lineage>
        <taxon>Eukaryota</taxon>
        <taxon>Fungi</taxon>
        <taxon>Dikarya</taxon>
        <taxon>Ascomycota</taxon>
        <taxon>Pezizomycotina</taxon>
        <taxon>Eurotiomycetes</taxon>
        <taxon>Eurotiomycetidae</taxon>
        <taxon>Eurotiales</taxon>
        <taxon>Aspergillaceae</taxon>
        <taxon>Aspergillus</taxon>
    </lineage>
</organism>
<protein>
    <recommendedName>
        <fullName evidence="6">FAD-binding domain-containing protein</fullName>
    </recommendedName>
</protein>
<evidence type="ECO:0000313" key="8">
    <source>
        <dbReference type="Proteomes" id="UP000179179"/>
    </source>
</evidence>
<comment type="caution">
    <text evidence="7">The sequence shown here is derived from an EMBL/GenBank/DDBJ whole genome shotgun (WGS) entry which is preliminary data.</text>
</comment>
<evidence type="ECO:0000259" key="6">
    <source>
        <dbReference type="Pfam" id="PF01494"/>
    </source>
</evidence>
<dbReference type="Proteomes" id="UP000179179">
    <property type="component" value="Unassembled WGS sequence"/>
</dbReference>
<evidence type="ECO:0000313" key="7">
    <source>
        <dbReference type="EMBL" id="OGM43335.1"/>
    </source>
</evidence>
<dbReference type="AlphaFoldDB" id="A0A1F7ZW74"/>
<evidence type="ECO:0000256" key="3">
    <source>
        <dbReference type="ARBA" id="ARBA00022827"/>
    </source>
</evidence>
<dbReference type="GO" id="GO:0071949">
    <property type="term" value="F:FAD binding"/>
    <property type="evidence" value="ECO:0007669"/>
    <property type="project" value="InterPro"/>
</dbReference>
<dbReference type="EMBL" id="LYCR01000072">
    <property type="protein sequence ID" value="OGM43335.1"/>
    <property type="molecule type" value="Genomic_DNA"/>
</dbReference>
<comment type="cofactor">
    <cofactor evidence="1">
        <name>FAD</name>
        <dbReference type="ChEBI" id="CHEBI:57692"/>
    </cofactor>
</comment>
<feature type="domain" description="FAD-binding" evidence="6">
    <location>
        <begin position="337"/>
        <end position="398"/>
    </location>
</feature>
<dbReference type="OrthoDB" id="47494at2759"/>
<proteinExistence type="predicted"/>
<dbReference type="Gene3D" id="3.50.50.60">
    <property type="entry name" value="FAD/NAD(P)-binding domain"/>
    <property type="match status" value="1"/>
</dbReference>